<accession>A0A5J4ZLP7</accession>
<evidence type="ECO:0000313" key="2">
    <source>
        <dbReference type="EMBL" id="KAA8518859.1"/>
    </source>
</evidence>
<gene>
    <name evidence="2" type="ORF">F0562_016367</name>
</gene>
<dbReference type="InterPro" id="IPR036047">
    <property type="entry name" value="F-box-like_dom_sf"/>
</dbReference>
<dbReference type="CDD" id="cd22160">
    <property type="entry name" value="F-box_AtFBL13-like"/>
    <property type="match status" value="1"/>
</dbReference>
<dbReference type="SMART" id="SM00256">
    <property type="entry name" value="FBOX"/>
    <property type="match status" value="2"/>
</dbReference>
<dbReference type="Pfam" id="PF00646">
    <property type="entry name" value="F-box"/>
    <property type="match status" value="2"/>
</dbReference>
<dbReference type="PANTHER" id="PTHR34145">
    <property type="entry name" value="OS02G0105600 PROTEIN"/>
    <property type="match status" value="1"/>
</dbReference>
<dbReference type="Proteomes" id="UP000325577">
    <property type="component" value="Linkage Group LG7"/>
</dbReference>
<feature type="domain" description="F-box" evidence="1">
    <location>
        <begin position="438"/>
        <end position="478"/>
    </location>
</feature>
<reference evidence="2 3" key="1">
    <citation type="submission" date="2019-09" db="EMBL/GenBank/DDBJ databases">
        <title>A chromosome-level genome assembly of the Chinese tupelo Nyssa sinensis.</title>
        <authorList>
            <person name="Yang X."/>
            <person name="Kang M."/>
            <person name="Yang Y."/>
            <person name="Xiong H."/>
            <person name="Wang M."/>
            <person name="Zhang Z."/>
            <person name="Wang Z."/>
            <person name="Wu H."/>
            <person name="Ma T."/>
            <person name="Liu J."/>
            <person name="Xi Z."/>
        </authorList>
    </citation>
    <scope>NUCLEOTIDE SEQUENCE [LARGE SCALE GENOMIC DNA]</scope>
    <source>
        <strain evidence="2">J267</strain>
        <tissue evidence="2">Leaf</tissue>
    </source>
</reference>
<dbReference type="AlphaFoldDB" id="A0A5J4ZLP7"/>
<protein>
    <recommendedName>
        <fullName evidence="1">F-box domain-containing protein</fullName>
    </recommendedName>
</protein>
<sequence>MEGGPDFISNLPCEIQQQIVSLIPLKEAVKTSILSTAWRRLWSPFQVDLDFDSDHVTGKGAIRKLMQAMDTFLKSCHSPEVWKFCLSNSEKEKDQCPLIKNGLVFFATKGVEEELYLDFSGGKQMTSNFSLILKQSCPCPCKYPVDTSSLSSLKTLHLRSVNHLSNNLVSTFFCNCWLLENLKLEKCTGLQTIDIDANNNLQSFKIIDCPNMVRITLSAPSLKTFWYQGVLAQIQLITSPHLDVILNLREGLGHNEFDCEDVLSLLSSLKDIEILTISGWLLEWLCTAGVIFGRLAFQFSNLKELCWIGSLMDKPKRDSLASFLNILPSMERLFVNIDQSYCSIPCPIFHQYWHEPHLWMDYETVKSNVPQLEHLRIVKLIGFSSQEDELLLLDLLLKKAVILKSMIVTSAENQSWSVFLFRSSKEIMEAGPDFISSLPCEIQQQIVSLIPLKEAVKTSILSSAWRRLWSPFQVELDFDSNHVTSDGASGKLMQAMADFLKSCHSPEVWKFCLSTSEKEKDQCSRMKNGLVFFATKGVEKELYLDFSGGKQMTCNFSLILKQSCPIPCKHPIDTYSFSSLKTLHLRSVNQLSNNLVSSFFSNCWLLENLKLENCTGLQSIDIDANNNLQSFKIIDCPNMVRITLSALNLKSFWYQGALAQIQLKSSPHLDVILNLREGLGHNEFDCEDVLSLLASLKDIEILAISGWILEWLCTAGVIFGRLAFQFSNLKELCWIGSLIDKPKRDSLASFLNILPSLEKLFVNIDQSYSSIPCPFFHQYWHEPHLWMDYATVKSNAPQLEHLRIVKMIGFSSQEDELLLLDLLLEKAVCLKSMIVTSAENQSWRVCKIPRSQLKQTSRSYSKQIEILSPNKECFFGLTEEDSNGLYLSNYHFL</sequence>
<dbReference type="SUPFAM" id="SSF81383">
    <property type="entry name" value="F-box domain"/>
    <property type="match status" value="2"/>
</dbReference>
<dbReference type="InterPro" id="IPR032675">
    <property type="entry name" value="LRR_dom_sf"/>
</dbReference>
<dbReference type="Gene3D" id="3.80.10.10">
    <property type="entry name" value="Ribonuclease Inhibitor"/>
    <property type="match status" value="2"/>
</dbReference>
<dbReference type="OrthoDB" id="976179at2759"/>
<keyword evidence="3" id="KW-1185">Reference proteome</keyword>
<dbReference type="PANTHER" id="PTHR34145:SF53">
    <property type="entry name" value="LEUCINE-RICH REPEAT DOMAIN SUPERFAMILY"/>
    <property type="match status" value="1"/>
</dbReference>
<proteinExistence type="predicted"/>
<dbReference type="InterPro" id="IPR001810">
    <property type="entry name" value="F-box_dom"/>
</dbReference>
<dbReference type="InterPro" id="IPR053781">
    <property type="entry name" value="F-box_AtFBL13-like"/>
</dbReference>
<name>A0A5J4ZLP7_9ASTE</name>
<evidence type="ECO:0000313" key="3">
    <source>
        <dbReference type="Proteomes" id="UP000325577"/>
    </source>
</evidence>
<organism evidence="2 3">
    <name type="scientific">Nyssa sinensis</name>
    <dbReference type="NCBI Taxonomy" id="561372"/>
    <lineage>
        <taxon>Eukaryota</taxon>
        <taxon>Viridiplantae</taxon>
        <taxon>Streptophyta</taxon>
        <taxon>Embryophyta</taxon>
        <taxon>Tracheophyta</taxon>
        <taxon>Spermatophyta</taxon>
        <taxon>Magnoliopsida</taxon>
        <taxon>eudicotyledons</taxon>
        <taxon>Gunneridae</taxon>
        <taxon>Pentapetalae</taxon>
        <taxon>asterids</taxon>
        <taxon>Cornales</taxon>
        <taxon>Nyssaceae</taxon>
        <taxon>Nyssa</taxon>
    </lineage>
</organism>
<dbReference type="SUPFAM" id="SSF52047">
    <property type="entry name" value="RNI-like"/>
    <property type="match status" value="2"/>
</dbReference>
<evidence type="ECO:0000259" key="1">
    <source>
        <dbReference type="SMART" id="SM00256"/>
    </source>
</evidence>
<feature type="domain" description="F-box" evidence="1">
    <location>
        <begin position="11"/>
        <end position="51"/>
    </location>
</feature>
<dbReference type="InterPro" id="IPR053772">
    <property type="entry name" value="At1g61320/At1g61330-like"/>
</dbReference>
<dbReference type="EMBL" id="CM018050">
    <property type="protein sequence ID" value="KAA8518859.1"/>
    <property type="molecule type" value="Genomic_DNA"/>
</dbReference>